<proteinExistence type="predicted"/>
<dbReference type="SUPFAM" id="SSF47090">
    <property type="entry name" value="PGBD-like"/>
    <property type="match status" value="1"/>
</dbReference>
<sequence>MPSGLELLKLARTRIGEEYVNVLVPKNNPNWHGPWDCAEFMSWLVYQVGGYLYGCLNNNGNPAVAEAYTGAWESDSAKLGKRVDWKLAAGTIGGVLLRFPPEQGAMGHIAVSDGKGGTVEAKGKAYGVVADKAAGRYWDTGILLPKFDYDLPDDGLEVDLPAILYKIGAPNMRRSVIKSIQRALASAGVDPGPIDGKFGGNTAAAVAAFQAMKGLVVDGQVGTVTAVKLGVDLEAE</sequence>
<keyword evidence="3" id="KW-1185">Reference proteome</keyword>
<dbReference type="Proteomes" id="UP000606490">
    <property type="component" value="Unassembled WGS sequence"/>
</dbReference>
<feature type="domain" description="Peptidoglycan binding-like" evidence="1">
    <location>
        <begin position="176"/>
        <end position="228"/>
    </location>
</feature>
<protein>
    <submittedName>
        <fullName evidence="2">Peptidoglycan-binding protein</fullName>
    </submittedName>
</protein>
<accession>A0ABS1VAE2</accession>
<dbReference type="EMBL" id="JAEUXJ010000017">
    <property type="protein sequence ID" value="MBL6458641.1"/>
    <property type="molecule type" value="Genomic_DNA"/>
</dbReference>
<organism evidence="2 3">
    <name type="scientific">Belnapia mucosa</name>
    <dbReference type="NCBI Taxonomy" id="2804532"/>
    <lineage>
        <taxon>Bacteria</taxon>
        <taxon>Pseudomonadati</taxon>
        <taxon>Pseudomonadota</taxon>
        <taxon>Alphaproteobacteria</taxon>
        <taxon>Acetobacterales</taxon>
        <taxon>Roseomonadaceae</taxon>
        <taxon>Belnapia</taxon>
    </lineage>
</organism>
<dbReference type="InterPro" id="IPR036365">
    <property type="entry name" value="PGBD-like_sf"/>
</dbReference>
<dbReference type="RefSeq" id="WP_202828383.1">
    <property type="nucleotide sequence ID" value="NZ_JAEUXJ010000017.1"/>
</dbReference>
<dbReference type="Pfam" id="PF01471">
    <property type="entry name" value="PG_binding_1"/>
    <property type="match status" value="1"/>
</dbReference>
<name>A0ABS1VAE2_9PROT</name>
<dbReference type="InterPro" id="IPR036366">
    <property type="entry name" value="PGBDSf"/>
</dbReference>
<evidence type="ECO:0000313" key="3">
    <source>
        <dbReference type="Proteomes" id="UP000606490"/>
    </source>
</evidence>
<gene>
    <name evidence="2" type="ORF">JMJ55_25205</name>
</gene>
<comment type="caution">
    <text evidence="2">The sequence shown here is derived from an EMBL/GenBank/DDBJ whole genome shotgun (WGS) entry which is preliminary data.</text>
</comment>
<evidence type="ECO:0000259" key="1">
    <source>
        <dbReference type="Pfam" id="PF01471"/>
    </source>
</evidence>
<dbReference type="InterPro" id="IPR002477">
    <property type="entry name" value="Peptidoglycan-bd-like"/>
</dbReference>
<dbReference type="Gene3D" id="3.90.1720.10">
    <property type="entry name" value="endopeptidase domain like (from Nostoc punctiforme)"/>
    <property type="match status" value="1"/>
</dbReference>
<reference evidence="2 3" key="1">
    <citation type="submission" date="2021-01" db="EMBL/GenBank/DDBJ databases">
        <title>Belnapia mucosa sp. nov. and Belnapia arida sp. nov., isolated from the Tabernas Desert (Almeria, Spain).</title>
        <authorList>
            <person name="Molina-Menor E."/>
            <person name="Vidal-Verdu A."/>
            <person name="Calonge A."/>
            <person name="Satari L."/>
            <person name="Pereto Magraner J."/>
            <person name="Porcar Miralles M."/>
        </authorList>
    </citation>
    <scope>NUCLEOTIDE SEQUENCE [LARGE SCALE GENOMIC DNA]</scope>
    <source>
        <strain evidence="2 3">T6</strain>
    </source>
</reference>
<dbReference type="Gene3D" id="1.10.101.10">
    <property type="entry name" value="PGBD-like superfamily/PGBD"/>
    <property type="match status" value="1"/>
</dbReference>
<evidence type="ECO:0000313" key="2">
    <source>
        <dbReference type="EMBL" id="MBL6458641.1"/>
    </source>
</evidence>